<proteinExistence type="predicted"/>
<dbReference type="Proteomes" id="UP000479190">
    <property type="component" value="Unassembled WGS sequence"/>
</dbReference>
<dbReference type="Gene3D" id="3.60.10.10">
    <property type="entry name" value="Endonuclease/exonuclease/phosphatase"/>
    <property type="match status" value="1"/>
</dbReference>
<dbReference type="GO" id="GO:0003824">
    <property type="term" value="F:catalytic activity"/>
    <property type="evidence" value="ECO:0007669"/>
    <property type="project" value="InterPro"/>
</dbReference>
<organism evidence="2 3">
    <name type="scientific">Trichogramma brassicae</name>
    <dbReference type="NCBI Taxonomy" id="86971"/>
    <lineage>
        <taxon>Eukaryota</taxon>
        <taxon>Metazoa</taxon>
        <taxon>Ecdysozoa</taxon>
        <taxon>Arthropoda</taxon>
        <taxon>Hexapoda</taxon>
        <taxon>Insecta</taxon>
        <taxon>Pterygota</taxon>
        <taxon>Neoptera</taxon>
        <taxon>Endopterygota</taxon>
        <taxon>Hymenoptera</taxon>
        <taxon>Apocrita</taxon>
        <taxon>Proctotrupomorpha</taxon>
        <taxon>Chalcidoidea</taxon>
        <taxon>Trichogrammatidae</taxon>
        <taxon>Trichogramma</taxon>
    </lineage>
</organism>
<gene>
    <name evidence="2" type="ORF">TBRA_LOCUS7714</name>
</gene>
<protein>
    <recommendedName>
        <fullName evidence="1">Endonuclease/exonuclease/phosphatase domain-containing protein</fullName>
    </recommendedName>
</protein>
<dbReference type="SUPFAM" id="SSF56219">
    <property type="entry name" value="DNase I-like"/>
    <property type="match status" value="1"/>
</dbReference>
<sequence length="406" mass="46392">MGGLACFYNKDIFKIEKLYIILRVRNLNTTIASVYVDINLFDELLESLLAHISQVEARYPSDRLIIGGDFNSRVSLGNNGLDPGIFEGSLMNEERMSCDEKMDTRGRKLLEIMEEKGFVLINGRTNSDRTGRLTHISTLGNSVIDLVWGSSGSINLISDLEVLQTHTMSDHFPCALTLSHSTEIISAPTHATTRKIKWMPGNRDIYFGDLKYSASVCSITDDVSEMNEILLSSIKKSARIAKMERKSTTNYNRDPPDIQNYKRNLQSHLRACKEASFSAESLEIYQAARKNYRNTCKRKRKAIMDEKIKNISQAKKPENFWKAVKALQYKPYDMNGINLNEWEEYYRGILPQRPTALFQPAGKYVPQLDDDINYQEIEKSLKKCKAHKTPGEDGIPYEFFQNLPQN</sequence>
<dbReference type="EMBL" id="CADCXV010000801">
    <property type="protein sequence ID" value="CAB0035831.1"/>
    <property type="molecule type" value="Genomic_DNA"/>
</dbReference>
<reference evidence="2 3" key="1">
    <citation type="submission" date="2020-02" db="EMBL/GenBank/DDBJ databases">
        <authorList>
            <person name="Ferguson B K."/>
        </authorList>
    </citation>
    <scope>NUCLEOTIDE SEQUENCE [LARGE SCALE GENOMIC DNA]</scope>
</reference>
<name>A0A6H5IHB3_9HYME</name>
<keyword evidence="3" id="KW-1185">Reference proteome</keyword>
<dbReference type="InterPro" id="IPR005135">
    <property type="entry name" value="Endo/exonuclease/phosphatase"/>
</dbReference>
<dbReference type="OrthoDB" id="7616539at2759"/>
<evidence type="ECO:0000313" key="3">
    <source>
        <dbReference type="Proteomes" id="UP000479190"/>
    </source>
</evidence>
<evidence type="ECO:0000313" key="2">
    <source>
        <dbReference type="EMBL" id="CAB0035831.1"/>
    </source>
</evidence>
<accession>A0A6H5IHB3</accession>
<dbReference type="InterPro" id="IPR036691">
    <property type="entry name" value="Endo/exonu/phosph_ase_sf"/>
</dbReference>
<dbReference type="AlphaFoldDB" id="A0A6H5IHB3"/>
<evidence type="ECO:0000259" key="1">
    <source>
        <dbReference type="Pfam" id="PF14529"/>
    </source>
</evidence>
<feature type="domain" description="Endonuclease/exonuclease/phosphatase" evidence="1">
    <location>
        <begin position="30"/>
        <end position="173"/>
    </location>
</feature>
<dbReference type="Pfam" id="PF14529">
    <property type="entry name" value="Exo_endo_phos_2"/>
    <property type="match status" value="1"/>
</dbReference>